<evidence type="ECO:0000313" key="1">
    <source>
        <dbReference type="EMBL" id="KAJ8736016.1"/>
    </source>
</evidence>
<organism evidence="1 2">
    <name type="scientific">Mythimna loreyi</name>
    <dbReference type="NCBI Taxonomy" id="667449"/>
    <lineage>
        <taxon>Eukaryota</taxon>
        <taxon>Metazoa</taxon>
        <taxon>Ecdysozoa</taxon>
        <taxon>Arthropoda</taxon>
        <taxon>Hexapoda</taxon>
        <taxon>Insecta</taxon>
        <taxon>Pterygota</taxon>
        <taxon>Neoptera</taxon>
        <taxon>Endopterygota</taxon>
        <taxon>Lepidoptera</taxon>
        <taxon>Glossata</taxon>
        <taxon>Ditrysia</taxon>
        <taxon>Noctuoidea</taxon>
        <taxon>Noctuidae</taxon>
        <taxon>Noctuinae</taxon>
        <taxon>Hadenini</taxon>
        <taxon>Mythimna</taxon>
    </lineage>
</organism>
<gene>
    <name evidence="1" type="ORF">PYW08_006672</name>
</gene>
<sequence>MGDHSLRPRHSYSMQASKHSVPAKNFCKSEMNIIPKQQSNNSRKRDVDVHSSFEGHGEYYKKYEHDEVPVKDSNLKNIPKIRDKGSLTNSELDKLESKIFKNMSQELQTDNDNSRSSLESNIKFFKTTVLEIFDNFYASMRDFELYKRRFNEILEKNKEDAVADMEDFIKDMIQHIMSSETLLSGDARISNDLAVFSVRDKEMSIESRKSDDHASVSLGEKDISNDTDGGKSTDLASISFRDKQTNVSHFDDESSYDTTNSAVENLHSVIEAYRNDNYLTDSTLDENPPKAKTDKSPPNKDEIFNIFLLSGNPCVQIKINDRNLLSEINIKEPVKEPDSGKHVASAENMQRLAAKKMELEKYVNVEQDQDSNVPDREIPVKVSYAKKNIYLNEDFSQERDTEKSFIAKLCNFLCKKFRKNS</sequence>
<accession>A0ACC2R7X9</accession>
<comment type="caution">
    <text evidence="1">The sequence shown here is derived from an EMBL/GenBank/DDBJ whole genome shotgun (WGS) entry which is preliminary data.</text>
</comment>
<dbReference type="EMBL" id="CM056778">
    <property type="protein sequence ID" value="KAJ8736016.1"/>
    <property type="molecule type" value="Genomic_DNA"/>
</dbReference>
<keyword evidence="2" id="KW-1185">Reference proteome</keyword>
<reference evidence="1" key="1">
    <citation type="submission" date="2023-03" db="EMBL/GenBank/DDBJ databases">
        <title>Chromosome-level genomes of two armyworms, Mythimna separata and Mythimna loreyi, provide insights into the biosynthesis and reception of sex pheromones.</title>
        <authorList>
            <person name="Zhao H."/>
        </authorList>
    </citation>
    <scope>NUCLEOTIDE SEQUENCE</scope>
    <source>
        <strain evidence="1">BeijingLab</strain>
    </source>
</reference>
<evidence type="ECO:0000313" key="2">
    <source>
        <dbReference type="Proteomes" id="UP001231649"/>
    </source>
</evidence>
<name>A0ACC2R7X9_9NEOP</name>
<proteinExistence type="predicted"/>
<protein>
    <submittedName>
        <fullName evidence="1">Uncharacterized protein</fullName>
    </submittedName>
</protein>
<dbReference type="Proteomes" id="UP001231649">
    <property type="component" value="Chromosome 2"/>
</dbReference>